<evidence type="ECO:0000256" key="1">
    <source>
        <dbReference type="SAM" id="Phobius"/>
    </source>
</evidence>
<sequence length="47" mass="5535">DNRNFRVQLYLFTPVSLFFTGSIFSPEYAFLIVCPFILRKALNIHPK</sequence>
<evidence type="ECO:0000313" key="3">
    <source>
        <dbReference type="Proteomes" id="UP000288730"/>
    </source>
</evidence>
<proteinExistence type="predicted"/>
<keyword evidence="1" id="KW-0472">Membrane</keyword>
<feature type="transmembrane region" description="Helical" evidence="1">
    <location>
        <begin position="15"/>
        <end position="38"/>
    </location>
</feature>
<comment type="caution">
    <text evidence="2">The sequence shown here is derived from an EMBL/GenBank/DDBJ whole genome shotgun (WGS) entry which is preliminary data.</text>
</comment>
<keyword evidence="1" id="KW-0812">Transmembrane</keyword>
<reference evidence="2 3" key="1">
    <citation type="submission" date="2019-01" db="EMBL/GenBank/DDBJ databases">
        <title>Genomic analysis of febrile catheter-associated UTI E. coli isolates.</title>
        <authorList>
            <person name="Potter R."/>
            <person name="Zou Z."/>
            <person name="Henderson J."/>
            <person name="Dantas G."/>
        </authorList>
    </citation>
    <scope>NUCLEOTIDE SEQUENCE [LARGE SCALE GENOMIC DNA]</scope>
    <source>
        <strain evidence="2 3">29_CAASB</strain>
    </source>
</reference>
<gene>
    <name evidence="2" type="ORF">EPS76_32740</name>
</gene>
<evidence type="ECO:0000313" key="2">
    <source>
        <dbReference type="EMBL" id="RXC83085.1"/>
    </source>
</evidence>
<feature type="non-terminal residue" evidence="2">
    <location>
        <position position="1"/>
    </location>
</feature>
<dbReference type="Proteomes" id="UP000288730">
    <property type="component" value="Unassembled WGS sequence"/>
</dbReference>
<organism evidence="2 3">
    <name type="scientific">Escherichia coli</name>
    <dbReference type="NCBI Taxonomy" id="562"/>
    <lineage>
        <taxon>Bacteria</taxon>
        <taxon>Pseudomonadati</taxon>
        <taxon>Pseudomonadota</taxon>
        <taxon>Gammaproteobacteria</taxon>
        <taxon>Enterobacterales</taxon>
        <taxon>Enterobacteriaceae</taxon>
        <taxon>Escherichia</taxon>
    </lineage>
</organism>
<dbReference type="AlphaFoldDB" id="A0A444R1S5"/>
<dbReference type="EMBL" id="SCJN01001031">
    <property type="protein sequence ID" value="RXC83085.1"/>
    <property type="molecule type" value="Genomic_DNA"/>
</dbReference>
<accession>A0A444R1S5</accession>
<keyword evidence="1" id="KW-1133">Transmembrane helix</keyword>
<protein>
    <submittedName>
        <fullName evidence="2">Colanic acid polymerase</fullName>
    </submittedName>
</protein>
<name>A0A444R1S5_ECOLX</name>